<reference evidence="2 3" key="1">
    <citation type="submission" date="2020-08" db="EMBL/GenBank/DDBJ databases">
        <title>Acidobacteriota in marine sediments use diverse sulfur dissimilation pathways.</title>
        <authorList>
            <person name="Wasmund K."/>
        </authorList>
    </citation>
    <scope>NUCLEOTIDE SEQUENCE [LARGE SCALE GENOMIC DNA]</scope>
    <source>
        <strain evidence="2">MAG AM4</strain>
    </source>
</reference>
<accession>A0A8J7CD57</accession>
<protein>
    <recommendedName>
        <fullName evidence="4">Lipocalin-like domain-containing protein</fullName>
    </recommendedName>
</protein>
<keyword evidence="1" id="KW-0732">Signal</keyword>
<sequence length="193" mass="21815">MTGTQKSRTLAALFAAAVLAMSLVHGAGQRRPGVSDLRLTPQTNAGHWHGTWVYKSRQQRIVLWLREDESGKPEYRMQYQSTSTPEAFITDWAGRADYAVAGTDAVFHLAATERDADTIQGTLEWDLQFEKGGRKRAGKFLIYRGGAGRHLVIHFHEQSLTVRKGDKEATENSSSAWTFIKYSKRLVLWEEIF</sequence>
<comment type="caution">
    <text evidence="2">The sequence shown here is derived from an EMBL/GenBank/DDBJ whole genome shotgun (WGS) entry which is preliminary data.</text>
</comment>
<evidence type="ECO:0000313" key="2">
    <source>
        <dbReference type="EMBL" id="MBD3868277.1"/>
    </source>
</evidence>
<proteinExistence type="predicted"/>
<dbReference type="Proteomes" id="UP000648239">
    <property type="component" value="Unassembled WGS sequence"/>
</dbReference>
<evidence type="ECO:0000256" key="1">
    <source>
        <dbReference type="SAM" id="SignalP"/>
    </source>
</evidence>
<feature type="chain" id="PRO_5035204979" description="Lipocalin-like domain-containing protein" evidence="1">
    <location>
        <begin position="27"/>
        <end position="193"/>
    </location>
</feature>
<dbReference type="EMBL" id="JACXWD010000026">
    <property type="protein sequence ID" value="MBD3868277.1"/>
    <property type="molecule type" value="Genomic_DNA"/>
</dbReference>
<evidence type="ECO:0008006" key="4">
    <source>
        <dbReference type="Google" id="ProtNLM"/>
    </source>
</evidence>
<dbReference type="AlphaFoldDB" id="A0A8J7CD57"/>
<evidence type="ECO:0000313" key="3">
    <source>
        <dbReference type="Proteomes" id="UP000648239"/>
    </source>
</evidence>
<name>A0A8J7CD57_9BACT</name>
<organism evidence="2 3">
    <name type="scientific">Candidatus Polarisedimenticola svalbardensis</name>
    <dbReference type="NCBI Taxonomy" id="2886004"/>
    <lineage>
        <taxon>Bacteria</taxon>
        <taxon>Pseudomonadati</taxon>
        <taxon>Acidobacteriota</taxon>
        <taxon>Candidatus Polarisedimenticolia</taxon>
        <taxon>Candidatus Polarisedimenticolales</taxon>
        <taxon>Candidatus Polarisedimenticolaceae</taxon>
        <taxon>Candidatus Polarisedimenticola</taxon>
    </lineage>
</organism>
<feature type="signal peptide" evidence="1">
    <location>
        <begin position="1"/>
        <end position="26"/>
    </location>
</feature>
<gene>
    <name evidence="2" type="ORF">IFK94_09140</name>
</gene>